<protein>
    <submittedName>
        <fullName evidence="10">Spc98 family-domain-containing protein</fullName>
    </submittedName>
</protein>
<evidence type="ECO:0000259" key="8">
    <source>
        <dbReference type="Pfam" id="PF06911"/>
    </source>
</evidence>
<dbReference type="PANTHER" id="PTHR19302">
    <property type="entry name" value="GAMMA TUBULIN COMPLEX PROTEIN"/>
    <property type="match status" value="1"/>
</dbReference>
<dbReference type="GO" id="GO:0000930">
    <property type="term" value="C:gamma-tubulin complex"/>
    <property type="evidence" value="ECO:0007669"/>
    <property type="project" value="TreeGrafter"/>
</dbReference>
<feature type="compositionally biased region" description="Basic and acidic residues" evidence="6">
    <location>
        <begin position="106"/>
        <end position="123"/>
    </location>
</feature>
<dbReference type="GO" id="GO:0005874">
    <property type="term" value="C:microtubule"/>
    <property type="evidence" value="ECO:0007669"/>
    <property type="project" value="UniProtKB-KW"/>
</dbReference>
<dbReference type="InterPro" id="IPR007259">
    <property type="entry name" value="GCP"/>
</dbReference>
<feature type="region of interest" description="Disordered" evidence="6">
    <location>
        <begin position="102"/>
        <end position="126"/>
    </location>
</feature>
<dbReference type="GO" id="GO:0000922">
    <property type="term" value="C:spindle pole"/>
    <property type="evidence" value="ECO:0007669"/>
    <property type="project" value="InterPro"/>
</dbReference>
<evidence type="ECO:0000313" key="10">
    <source>
        <dbReference type="EMBL" id="KAK4034214.1"/>
    </source>
</evidence>
<dbReference type="Gene3D" id="1.20.120.1900">
    <property type="entry name" value="Gamma-tubulin complex, C-terminal domain"/>
    <property type="match status" value="1"/>
</dbReference>
<dbReference type="GO" id="GO:0051011">
    <property type="term" value="F:microtubule minus-end binding"/>
    <property type="evidence" value="ECO:0007669"/>
    <property type="project" value="TreeGrafter"/>
</dbReference>
<evidence type="ECO:0000256" key="4">
    <source>
        <dbReference type="ARBA" id="ARBA00022701"/>
    </source>
</evidence>
<dbReference type="AlphaFoldDB" id="A0AAN6SNJ6"/>
<evidence type="ECO:0000256" key="5">
    <source>
        <dbReference type="ARBA" id="ARBA00023212"/>
    </source>
</evidence>
<dbReference type="InterPro" id="IPR041470">
    <property type="entry name" value="GCP_N"/>
</dbReference>
<evidence type="ECO:0000259" key="9">
    <source>
        <dbReference type="Pfam" id="PF17681"/>
    </source>
</evidence>
<feature type="compositionally biased region" description="Low complexity" evidence="6">
    <location>
        <begin position="1037"/>
        <end position="1050"/>
    </location>
</feature>
<dbReference type="InterPro" id="IPR040457">
    <property type="entry name" value="GCP_C"/>
</dbReference>
<feature type="domain" description="Gamma tubulin complex component protein N-terminal" evidence="9">
    <location>
        <begin position="443"/>
        <end position="740"/>
    </location>
</feature>
<dbReference type="GO" id="GO:0044732">
    <property type="term" value="C:mitotic spindle pole body"/>
    <property type="evidence" value="ECO:0007669"/>
    <property type="project" value="TreeGrafter"/>
</dbReference>
<feature type="compositionally biased region" description="Basic and acidic residues" evidence="6">
    <location>
        <begin position="1001"/>
        <end position="1010"/>
    </location>
</feature>
<dbReference type="EMBL" id="MU854489">
    <property type="protein sequence ID" value="KAK4034214.1"/>
    <property type="molecule type" value="Genomic_DNA"/>
</dbReference>
<dbReference type="GO" id="GO:0051321">
    <property type="term" value="P:meiotic cell cycle"/>
    <property type="evidence" value="ECO:0007669"/>
    <property type="project" value="TreeGrafter"/>
</dbReference>
<dbReference type="Pfam" id="PF04130">
    <property type="entry name" value="GCP_C_terminal"/>
    <property type="match status" value="1"/>
</dbReference>
<dbReference type="Pfam" id="PF17681">
    <property type="entry name" value="GCP_N_terminal"/>
    <property type="match status" value="1"/>
</dbReference>
<evidence type="ECO:0000259" key="7">
    <source>
        <dbReference type="Pfam" id="PF04130"/>
    </source>
</evidence>
<dbReference type="GO" id="GO:0000278">
    <property type="term" value="P:mitotic cell cycle"/>
    <property type="evidence" value="ECO:0007669"/>
    <property type="project" value="TreeGrafter"/>
</dbReference>
<evidence type="ECO:0000313" key="11">
    <source>
        <dbReference type="Proteomes" id="UP001303115"/>
    </source>
</evidence>
<dbReference type="GO" id="GO:0007020">
    <property type="term" value="P:microtubule nucleation"/>
    <property type="evidence" value="ECO:0007669"/>
    <property type="project" value="InterPro"/>
</dbReference>
<evidence type="ECO:0000256" key="3">
    <source>
        <dbReference type="ARBA" id="ARBA00022490"/>
    </source>
</evidence>
<proteinExistence type="inferred from homology"/>
<gene>
    <name evidence="10" type="ORF">C8A01DRAFT_49348</name>
</gene>
<dbReference type="InterPro" id="IPR042241">
    <property type="entry name" value="GCP_C_sf"/>
</dbReference>
<dbReference type="Pfam" id="PF06911">
    <property type="entry name" value="Senescence"/>
    <property type="match status" value="1"/>
</dbReference>
<keyword evidence="5" id="KW-0206">Cytoskeleton</keyword>
<feature type="region of interest" description="Disordered" evidence="6">
    <location>
        <begin position="1037"/>
        <end position="1059"/>
    </location>
</feature>
<feature type="domain" description="Senescence" evidence="8">
    <location>
        <begin position="229"/>
        <end position="419"/>
    </location>
</feature>
<name>A0AAN6SNJ6_9PEZI</name>
<accession>A0AAN6SNJ6</accession>
<comment type="similarity">
    <text evidence="2">Belongs to the TUBGCP family.</text>
</comment>
<evidence type="ECO:0000256" key="2">
    <source>
        <dbReference type="ARBA" id="ARBA00010337"/>
    </source>
</evidence>
<keyword evidence="3" id="KW-0963">Cytoplasm</keyword>
<dbReference type="GO" id="GO:0043015">
    <property type="term" value="F:gamma-tubulin binding"/>
    <property type="evidence" value="ECO:0007669"/>
    <property type="project" value="InterPro"/>
</dbReference>
<dbReference type="Proteomes" id="UP001303115">
    <property type="component" value="Unassembled WGS sequence"/>
</dbReference>
<dbReference type="InterPro" id="IPR009686">
    <property type="entry name" value="Senescence/spartin_C"/>
</dbReference>
<keyword evidence="11" id="KW-1185">Reference proteome</keyword>
<comment type="caution">
    <text evidence="10">The sequence shown here is derived from an EMBL/GenBank/DDBJ whole genome shotgun (WGS) entry which is preliminary data.</text>
</comment>
<organism evidence="10 11">
    <name type="scientific">Parachaetomium inaequale</name>
    <dbReference type="NCBI Taxonomy" id="2588326"/>
    <lineage>
        <taxon>Eukaryota</taxon>
        <taxon>Fungi</taxon>
        <taxon>Dikarya</taxon>
        <taxon>Ascomycota</taxon>
        <taxon>Pezizomycotina</taxon>
        <taxon>Sordariomycetes</taxon>
        <taxon>Sordariomycetidae</taxon>
        <taxon>Sordariales</taxon>
        <taxon>Chaetomiaceae</taxon>
        <taxon>Parachaetomium</taxon>
    </lineage>
</organism>
<reference evidence="11" key="1">
    <citation type="journal article" date="2023" name="Mol. Phylogenet. Evol.">
        <title>Genome-scale phylogeny and comparative genomics of the fungal order Sordariales.</title>
        <authorList>
            <person name="Hensen N."/>
            <person name="Bonometti L."/>
            <person name="Westerberg I."/>
            <person name="Brannstrom I.O."/>
            <person name="Guillou S."/>
            <person name="Cros-Aarteil S."/>
            <person name="Calhoun S."/>
            <person name="Haridas S."/>
            <person name="Kuo A."/>
            <person name="Mondo S."/>
            <person name="Pangilinan J."/>
            <person name="Riley R."/>
            <person name="LaButti K."/>
            <person name="Andreopoulos B."/>
            <person name="Lipzen A."/>
            <person name="Chen C."/>
            <person name="Yan M."/>
            <person name="Daum C."/>
            <person name="Ng V."/>
            <person name="Clum A."/>
            <person name="Steindorff A."/>
            <person name="Ohm R.A."/>
            <person name="Martin F."/>
            <person name="Silar P."/>
            <person name="Natvig D.O."/>
            <person name="Lalanne C."/>
            <person name="Gautier V."/>
            <person name="Ament-Velasquez S.L."/>
            <person name="Kruys A."/>
            <person name="Hutchinson M.I."/>
            <person name="Powell A.J."/>
            <person name="Barry K."/>
            <person name="Miller A.N."/>
            <person name="Grigoriev I.V."/>
            <person name="Debuchy R."/>
            <person name="Gladieux P."/>
            <person name="Hiltunen Thoren M."/>
            <person name="Johannesson H."/>
        </authorList>
    </citation>
    <scope>NUCLEOTIDE SEQUENCE [LARGE SCALE GENOMIC DNA]</scope>
    <source>
        <strain evidence="11">CBS 284.82</strain>
    </source>
</reference>
<comment type="subcellular location">
    <subcellularLocation>
        <location evidence="1">Cytoplasm</location>
        <location evidence="1">Cytoskeleton</location>
        <location evidence="1">Microtubule organizing center</location>
    </subcellularLocation>
</comment>
<evidence type="ECO:0000256" key="6">
    <source>
        <dbReference type="SAM" id="MobiDB-lite"/>
    </source>
</evidence>
<dbReference type="GO" id="GO:0031122">
    <property type="term" value="P:cytoplasmic microtubule organization"/>
    <property type="evidence" value="ECO:0007669"/>
    <property type="project" value="TreeGrafter"/>
</dbReference>
<feature type="domain" description="Gamma tubulin complex component C-terminal" evidence="7">
    <location>
        <begin position="747"/>
        <end position="1211"/>
    </location>
</feature>
<feature type="region of interest" description="Disordered" evidence="6">
    <location>
        <begin position="999"/>
        <end position="1025"/>
    </location>
</feature>
<feature type="compositionally biased region" description="Basic and acidic residues" evidence="6">
    <location>
        <begin position="316"/>
        <end position="333"/>
    </location>
</feature>
<feature type="region of interest" description="Disordered" evidence="6">
    <location>
        <begin position="310"/>
        <end position="335"/>
    </location>
</feature>
<evidence type="ECO:0000256" key="1">
    <source>
        <dbReference type="ARBA" id="ARBA00004267"/>
    </source>
</evidence>
<sequence length="1227" mass="132595">MTSGHNDPRLLYAINGVSAYHIANGKEEPLTPAGPQTLSLLMIYHQPPTSYLIPRWDLGPGSGAFTRIEFPSVESRKGIQEDVDTFETILAQCTAFLERAPPPKVGKGDQWWEGKGEKGEKSAATKAAEAAGDALPAYNPADFKPGEGYVRGSHSKGAPGQIVLVDEEDGSVIGELTDGFQVVEDSGLKPGSKDPVEITLPAAGGQSINVAPISPELYEAELHPAYKSSFLVSNASAASRLIITGSDMISKLLQNQADSFTKKAQPNAKPMTFQPATREHIRRISTFTGGAATLSAKTVGQITKVAQNWGASLGGHGKDKDGSTRKGFDKDGRPVGTYKPGLLNKSMMAFSTVMDGVEQAGRNLLASTSDAATTVVTHKWGEEAGDVTRSLGGGVKNVGLVYIDVTGVSRRAILKSVAKGMVVGKTSTGDNIIVGGVLIPTMLHEILLSLSGHPSPLLRSAFSSDDNTLPTSTALSPPERALLSSLARLSDLHIHLLTSTAHIAASHPSVICRAVASAIDALHLAAFRRKVLQVEETILKKDAGLVGAYNIVPLTAVVGEFEGWGRRLEWLGRVVDLVGSPGGCTGAGVMDFLRGELQTGYRDVEEAARSLVGVAEAAWVKQVSAWVLYGRVPGFGEGDFFVRRTKAREEEGEAERFVCEMGLLPGFVTPATAASMLFIGRSLNQIRAKSVGDYSLRGNDHLSTQLTRLAALRHPIDAATFGRTVADIRYFLSRTTLQRLLPLSRVLETLQLLRDFFLLRRGEFAVALTQQADEKIRSRWKRAENLAYEKRDGLSTVTVKEGEVAAVLARTWAAMGSMQGEHAEEDEGLELARDLLRLSIAKSRASTPMTPVSAEGGLTAIAPTPFRNLLFSVPVVLTLQIPSPLDLFLSQSDLQTYTAINSYLLSLRRAHIRLTDLWKITSLRRHHPAPPGPPYGSTRGGRERVHLFRQRHAARSSILRNAWATASAAIFFLGEIEGYLQMEVVAGLSDGFHRWLTTGEDEQRHDDDTSKQIATTAGPKDDDINMLDEDDIWLAESTSSPAPSTSSSTEGTHPHHDPQTLATAHRLYLRALVHRLLLSQQSFTDPLYELLVQIDHLVALVHRLHSVWTAADLEADAGVVDAFVDLEREERDVQGEIRGVEGRVKRGVEGLIGELRRLEGSAVLQSGGELGEGVEGEEEGEVAMRECGEYVPRRVGGIDRLLMKLDFGSWFGREVGDGEAVGDDGGF</sequence>
<keyword evidence="4" id="KW-0493">Microtubule</keyword>
<dbReference type="GO" id="GO:0051225">
    <property type="term" value="P:spindle assembly"/>
    <property type="evidence" value="ECO:0007669"/>
    <property type="project" value="TreeGrafter"/>
</dbReference>
<dbReference type="PANTHER" id="PTHR19302:SF27">
    <property type="entry name" value="GAMMA-TUBULIN COMPLEX COMPONENT 4"/>
    <property type="match status" value="1"/>
</dbReference>